<comment type="caution">
    <text evidence="2">The sequence shown here is derived from an EMBL/GenBank/DDBJ whole genome shotgun (WGS) entry which is preliminary data.</text>
</comment>
<dbReference type="EMBL" id="LXQA010983769">
    <property type="protein sequence ID" value="MCI79901.1"/>
    <property type="molecule type" value="Genomic_DNA"/>
</dbReference>
<organism evidence="2 3">
    <name type="scientific">Trifolium medium</name>
    <dbReference type="NCBI Taxonomy" id="97028"/>
    <lineage>
        <taxon>Eukaryota</taxon>
        <taxon>Viridiplantae</taxon>
        <taxon>Streptophyta</taxon>
        <taxon>Embryophyta</taxon>
        <taxon>Tracheophyta</taxon>
        <taxon>Spermatophyta</taxon>
        <taxon>Magnoliopsida</taxon>
        <taxon>eudicotyledons</taxon>
        <taxon>Gunneridae</taxon>
        <taxon>Pentapetalae</taxon>
        <taxon>rosids</taxon>
        <taxon>fabids</taxon>
        <taxon>Fabales</taxon>
        <taxon>Fabaceae</taxon>
        <taxon>Papilionoideae</taxon>
        <taxon>50 kb inversion clade</taxon>
        <taxon>NPAAA clade</taxon>
        <taxon>Hologalegina</taxon>
        <taxon>IRL clade</taxon>
        <taxon>Trifolieae</taxon>
        <taxon>Trifolium</taxon>
    </lineage>
</organism>
<evidence type="ECO:0000313" key="3">
    <source>
        <dbReference type="Proteomes" id="UP000265520"/>
    </source>
</evidence>
<feature type="region of interest" description="Disordered" evidence="1">
    <location>
        <begin position="1"/>
        <end position="25"/>
    </location>
</feature>
<feature type="non-terminal residue" evidence="2">
    <location>
        <position position="1"/>
    </location>
</feature>
<evidence type="ECO:0000313" key="2">
    <source>
        <dbReference type="EMBL" id="MCI79901.1"/>
    </source>
</evidence>
<protein>
    <submittedName>
        <fullName evidence="2">Uncharacterized protein</fullName>
    </submittedName>
</protein>
<reference evidence="2 3" key="1">
    <citation type="journal article" date="2018" name="Front. Plant Sci.">
        <title>Red Clover (Trifolium pratense) and Zigzag Clover (T. medium) - A Picture of Genomic Similarities and Differences.</title>
        <authorList>
            <person name="Dluhosova J."/>
            <person name="Istvanek J."/>
            <person name="Nedelnik J."/>
            <person name="Repkova J."/>
        </authorList>
    </citation>
    <scope>NUCLEOTIDE SEQUENCE [LARGE SCALE GENOMIC DNA]</scope>
    <source>
        <strain evidence="3">cv. 10/8</strain>
        <tissue evidence="2">Leaf</tissue>
    </source>
</reference>
<proteinExistence type="predicted"/>
<accession>A0A392UYF5</accession>
<dbReference type="AlphaFoldDB" id="A0A392UYF5"/>
<keyword evidence="3" id="KW-1185">Reference proteome</keyword>
<sequence>VPFPCSPETITDVAEPSDPPEEHSS</sequence>
<dbReference type="Proteomes" id="UP000265520">
    <property type="component" value="Unassembled WGS sequence"/>
</dbReference>
<evidence type="ECO:0000256" key="1">
    <source>
        <dbReference type="SAM" id="MobiDB-lite"/>
    </source>
</evidence>
<name>A0A392UYF5_9FABA</name>